<dbReference type="InterPro" id="IPR035986">
    <property type="entry name" value="PKD_dom_sf"/>
</dbReference>
<dbReference type="InterPro" id="IPR015883">
    <property type="entry name" value="Glyco_hydro_20_cat"/>
</dbReference>
<dbReference type="PANTHER" id="PTHR22600:SF57">
    <property type="entry name" value="BETA-N-ACETYLHEXOSAMINIDASE"/>
    <property type="match status" value="1"/>
</dbReference>
<feature type="domain" description="PKD" evidence="8">
    <location>
        <begin position="596"/>
        <end position="674"/>
    </location>
</feature>
<dbReference type="InterPro" id="IPR015882">
    <property type="entry name" value="HEX_bac_N"/>
</dbReference>
<dbReference type="GO" id="GO:0016020">
    <property type="term" value="C:membrane"/>
    <property type="evidence" value="ECO:0007669"/>
    <property type="project" value="TreeGrafter"/>
</dbReference>
<keyword evidence="5" id="KW-0326">Glycosidase</keyword>
<comment type="similarity">
    <text evidence="2">Belongs to the glycosyl hydrolase 20 family.</text>
</comment>
<dbReference type="Gene3D" id="3.20.20.80">
    <property type="entry name" value="Glycosidases"/>
    <property type="match status" value="1"/>
</dbReference>
<dbReference type="GO" id="GO:0004563">
    <property type="term" value="F:beta-N-acetylhexosaminidase activity"/>
    <property type="evidence" value="ECO:0007669"/>
    <property type="project" value="UniProtKB-EC"/>
</dbReference>
<evidence type="ECO:0000313" key="10">
    <source>
        <dbReference type="Proteomes" id="UP000249340"/>
    </source>
</evidence>
<evidence type="ECO:0000256" key="2">
    <source>
        <dbReference type="ARBA" id="ARBA00006285"/>
    </source>
</evidence>
<dbReference type="SUPFAM" id="SSF51445">
    <property type="entry name" value="(Trans)glycosidases"/>
    <property type="match status" value="1"/>
</dbReference>
<dbReference type="Gene3D" id="3.30.379.10">
    <property type="entry name" value="Chitobiase/beta-hexosaminidase domain 2-like"/>
    <property type="match status" value="1"/>
</dbReference>
<feature type="region of interest" description="Disordered" evidence="7">
    <location>
        <begin position="272"/>
        <end position="292"/>
    </location>
</feature>
<dbReference type="CDD" id="cd06568">
    <property type="entry name" value="GH20_SpHex_like"/>
    <property type="match status" value="1"/>
</dbReference>
<dbReference type="Proteomes" id="UP000249340">
    <property type="component" value="Chromosome"/>
</dbReference>
<sequence>MPYGPRSGPAQRPAPGKGCVEMCSRPRLVPAVVAAVAAVLLAADGLAVVTATGAAEPAATPPPGVDRLVPKPVAARATGGTPFTLGAASRIVAPGAARPVGDYLAGLLRRSTGYRLPVTSGTPQSGDIVLEVAAGGAPAGHADEGYTLVTGGETATVRADRPAGLFHGVQTLRQLLPAWVESRRPVDGPWTAQAAVVSDYPRFGYRGVMLDVARSFLTVDEVKHYLDGIAQFKVNTLHLHLTDDQAWRLAVDTPAENPSGLDYTALTSVGSKGGADVRSTDGKPLGTEPGRRGFYTQDDYRDIVSYAGSRFITVVPEIDGPSHTNAALASIPQLNPDGVAKPMNDTGEVGYSTLDTRSPTTYEFLRTVLTQLAALTPGRYLHIGGDEAHVTSHDDYLDYLRRTLPIVGGLGKTAIGWNEYAAADLPAGSLIQYWKGPMAPVLTQVARGAKVIMSPAAITYLDQKYTADTPIGLSWACSGGCDYDHSYDWNPVRDGLREADVAGVEAALWSETVRGIDQADWLGYPRLVSVAEVGWTPQDRRDVRDFTARLAPLGTRLTLQGVDFRPSPGVRWTTDVRAGDSALPGPGALSGGIAWFTAPGAAQDRVAALIDFGDGSAPVAGAVTQEWPAGALSAGGVFTVTAPGHRYTRPGTFSGRVTVTTPLGRRSAPFTVTVGPPR</sequence>
<dbReference type="Pfam" id="PF00728">
    <property type="entry name" value="Glyco_hydro_20"/>
    <property type="match status" value="1"/>
</dbReference>
<comment type="catalytic activity">
    <reaction evidence="1">
        <text>Hydrolysis of terminal non-reducing N-acetyl-D-hexosamine residues in N-acetyl-beta-D-hexosaminides.</text>
        <dbReference type="EC" id="3.2.1.52"/>
    </reaction>
</comment>
<evidence type="ECO:0000313" key="9">
    <source>
        <dbReference type="EMBL" id="AXI80328.1"/>
    </source>
</evidence>
<dbReference type="InterPro" id="IPR025705">
    <property type="entry name" value="Beta_hexosaminidase_sua/sub"/>
</dbReference>
<name>A0A345T2X3_9ACTN</name>
<dbReference type="Pfam" id="PF02838">
    <property type="entry name" value="Glyco_hydro_20b"/>
    <property type="match status" value="1"/>
</dbReference>
<dbReference type="EC" id="3.2.1.52" evidence="3"/>
<dbReference type="SUPFAM" id="SSF55545">
    <property type="entry name" value="beta-N-acetylhexosaminidase-like domain"/>
    <property type="match status" value="1"/>
</dbReference>
<dbReference type="InterPro" id="IPR013783">
    <property type="entry name" value="Ig-like_fold"/>
</dbReference>
<keyword evidence="10" id="KW-1185">Reference proteome</keyword>
<dbReference type="GO" id="GO:0005975">
    <property type="term" value="P:carbohydrate metabolic process"/>
    <property type="evidence" value="ECO:0007669"/>
    <property type="project" value="InterPro"/>
</dbReference>
<dbReference type="Gene3D" id="2.60.40.10">
    <property type="entry name" value="Immunoglobulins"/>
    <property type="match status" value="1"/>
</dbReference>
<evidence type="ECO:0000256" key="3">
    <source>
        <dbReference type="ARBA" id="ARBA00012663"/>
    </source>
</evidence>
<evidence type="ECO:0000256" key="1">
    <source>
        <dbReference type="ARBA" id="ARBA00001231"/>
    </source>
</evidence>
<evidence type="ECO:0000256" key="5">
    <source>
        <dbReference type="ARBA" id="ARBA00023295"/>
    </source>
</evidence>
<gene>
    <name evidence="9" type="ORF">C7M71_025935</name>
</gene>
<evidence type="ECO:0000259" key="8">
    <source>
        <dbReference type="PROSITE" id="PS50093"/>
    </source>
</evidence>
<dbReference type="InterPro" id="IPR029018">
    <property type="entry name" value="Hex-like_dom2"/>
</dbReference>
<dbReference type="OrthoDB" id="9763537at2"/>
<dbReference type="SUPFAM" id="SSF49299">
    <property type="entry name" value="PKD domain"/>
    <property type="match status" value="1"/>
</dbReference>
<keyword evidence="4" id="KW-0378">Hydrolase</keyword>
<dbReference type="GO" id="GO:0030203">
    <property type="term" value="P:glycosaminoglycan metabolic process"/>
    <property type="evidence" value="ECO:0007669"/>
    <property type="project" value="TreeGrafter"/>
</dbReference>
<reference evidence="10" key="1">
    <citation type="submission" date="2018-07" db="EMBL/GenBank/DDBJ databases">
        <title>Streptacidiphilus bronchialis DSM 106435 chromosome.</title>
        <authorList>
            <person name="Batra D."/>
            <person name="Gulvik C.A."/>
        </authorList>
    </citation>
    <scope>NUCLEOTIDE SEQUENCE [LARGE SCALE GENOMIC DNA]</scope>
    <source>
        <strain evidence="10">DSM 106435</strain>
    </source>
</reference>
<dbReference type="PROSITE" id="PS50093">
    <property type="entry name" value="PKD"/>
    <property type="match status" value="1"/>
</dbReference>
<dbReference type="InterPro" id="IPR000601">
    <property type="entry name" value="PKD_dom"/>
</dbReference>
<dbReference type="InterPro" id="IPR017853">
    <property type="entry name" value="GH"/>
</dbReference>
<evidence type="ECO:0000256" key="6">
    <source>
        <dbReference type="PIRSR" id="PIRSR625705-1"/>
    </source>
</evidence>
<dbReference type="AlphaFoldDB" id="A0A345T2X3"/>
<dbReference type="KEGG" id="stri:C7M71_025935"/>
<accession>A0A345T2X3</accession>
<protein>
    <recommendedName>
        <fullName evidence="3">beta-N-acetylhexosaminidase</fullName>
        <ecNumber evidence="3">3.2.1.52</ecNumber>
    </recommendedName>
</protein>
<proteinExistence type="inferred from homology"/>
<evidence type="ECO:0000256" key="7">
    <source>
        <dbReference type="SAM" id="MobiDB-lite"/>
    </source>
</evidence>
<dbReference type="PANTHER" id="PTHR22600">
    <property type="entry name" value="BETA-HEXOSAMINIDASE"/>
    <property type="match status" value="1"/>
</dbReference>
<dbReference type="EMBL" id="CP031264">
    <property type="protein sequence ID" value="AXI80328.1"/>
    <property type="molecule type" value="Genomic_DNA"/>
</dbReference>
<feature type="active site" description="Proton donor" evidence="6">
    <location>
        <position position="387"/>
    </location>
</feature>
<organism evidence="9 10">
    <name type="scientific">Peterkaempfera bronchialis</name>
    <dbReference type="NCBI Taxonomy" id="2126346"/>
    <lineage>
        <taxon>Bacteria</taxon>
        <taxon>Bacillati</taxon>
        <taxon>Actinomycetota</taxon>
        <taxon>Actinomycetes</taxon>
        <taxon>Kitasatosporales</taxon>
        <taxon>Streptomycetaceae</taxon>
        <taxon>Peterkaempfera</taxon>
    </lineage>
</organism>
<evidence type="ECO:0000256" key="4">
    <source>
        <dbReference type="ARBA" id="ARBA00022801"/>
    </source>
</evidence>
<dbReference type="PRINTS" id="PR00738">
    <property type="entry name" value="GLHYDRLASE20"/>
</dbReference>